<evidence type="ECO:0000256" key="3">
    <source>
        <dbReference type="ARBA" id="ARBA00022448"/>
    </source>
</evidence>
<evidence type="ECO:0000256" key="2">
    <source>
        <dbReference type="ARBA" id="ARBA00005236"/>
    </source>
</evidence>
<name>A0A2P2EBH2_9PROT</name>
<evidence type="ECO:0000256" key="4">
    <source>
        <dbReference type="ARBA" id="ARBA00022475"/>
    </source>
</evidence>
<proteinExistence type="inferred from homology"/>
<dbReference type="Pfam" id="PF12704">
    <property type="entry name" value="MacB_PCD"/>
    <property type="match status" value="1"/>
</dbReference>
<keyword evidence="12" id="KW-1185">Reference proteome</keyword>
<protein>
    <submittedName>
        <fullName evidence="11">Lipoprotein-releasing system transmembrane protein LolE</fullName>
    </submittedName>
</protein>
<comment type="similarity">
    <text evidence="2">Belongs to the ABC-4 integral membrane protein family. LolC/E subfamily.</text>
</comment>
<evidence type="ECO:0000259" key="10">
    <source>
        <dbReference type="Pfam" id="PF12704"/>
    </source>
</evidence>
<feature type="transmembrane region" description="Helical" evidence="8">
    <location>
        <begin position="286"/>
        <end position="307"/>
    </location>
</feature>
<dbReference type="Pfam" id="PF02687">
    <property type="entry name" value="FtsX"/>
    <property type="match status" value="1"/>
</dbReference>
<feature type="transmembrane region" description="Helical" evidence="8">
    <location>
        <begin position="29"/>
        <end position="55"/>
    </location>
</feature>
<feature type="domain" description="MacB-like periplasmic core" evidence="10">
    <location>
        <begin position="34"/>
        <end position="255"/>
    </location>
</feature>
<dbReference type="AlphaFoldDB" id="A0A2P2EBH2"/>
<evidence type="ECO:0000256" key="1">
    <source>
        <dbReference type="ARBA" id="ARBA00004651"/>
    </source>
</evidence>
<comment type="caution">
    <text evidence="11">The sequence shown here is derived from an EMBL/GenBank/DDBJ whole genome shotgun (WGS) entry which is preliminary data.</text>
</comment>
<dbReference type="EMBL" id="BFBR01000006">
    <property type="protein sequence ID" value="GBF58425.1"/>
    <property type="molecule type" value="Genomic_DNA"/>
</dbReference>
<dbReference type="GO" id="GO:0044874">
    <property type="term" value="P:lipoprotein localization to outer membrane"/>
    <property type="evidence" value="ECO:0007669"/>
    <property type="project" value="TreeGrafter"/>
</dbReference>
<dbReference type="GO" id="GO:0042953">
    <property type="term" value="P:lipoprotein transport"/>
    <property type="evidence" value="ECO:0007669"/>
    <property type="project" value="InterPro"/>
</dbReference>
<feature type="transmembrane region" description="Helical" evidence="8">
    <location>
        <begin position="327"/>
        <end position="360"/>
    </location>
</feature>
<dbReference type="RefSeq" id="WP_108985286.1">
    <property type="nucleotide sequence ID" value="NZ_BFBR01000006.1"/>
</dbReference>
<dbReference type="Proteomes" id="UP000245086">
    <property type="component" value="Unassembled WGS sequence"/>
</dbReference>
<keyword evidence="3" id="KW-0813">Transport</keyword>
<evidence type="ECO:0000256" key="8">
    <source>
        <dbReference type="SAM" id="Phobius"/>
    </source>
</evidence>
<dbReference type="NCBIfam" id="TIGR02212">
    <property type="entry name" value="lolCE"/>
    <property type="match status" value="1"/>
</dbReference>
<dbReference type="PANTHER" id="PTHR30489:SF0">
    <property type="entry name" value="LIPOPROTEIN-RELEASING SYSTEM TRANSMEMBRANE PROTEIN LOLE"/>
    <property type="match status" value="1"/>
</dbReference>
<evidence type="ECO:0000313" key="11">
    <source>
        <dbReference type="EMBL" id="GBF58425.1"/>
    </source>
</evidence>
<sequence>MTTERARPFGMWERMLAARYLRAKREDGGVALISLISFIGIFLAVAVLIIVMSVMNGFRAELLGRILGVNGHVFVDVRNMPIADAKTIIAKAKALPGVLDVMPKVEGQVMAVGQGGNLARGAIVTGLARDDLARLKLVSANLVGGNLNTWGKGEYGGDEIAMGSRLAEALGVLPGDVVQLISPQGASTPFGTTPRVKDYVVSAIFDIGMSEYDATFIYMPIEQAQLFFSKETSWDTVELRIQDPDVADQLALQVAQFSQGRYVSDWRQQSESLVSALQIERNVMRLILMLIVAIAAMNIISGLVMLVKNKGRDIAILRTMGATRGSIMRVFMMAGASVGILATLAGALGGTLFCLNIAAIQKAVEFVFGPVFNADIYFLSQIPAKVEWHEVITTAVFAALASILATLPPSWRAAKLDPVEALRYE</sequence>
<feature type="domain" description="ABC3 transporter permease C-terminal" evidence="9">
    <location>
        <begin position="286"/>
        <end position="418"/>
    </location>
</feature>
<evidence type="ECO:0000256" key="6">
    <source>
        <dbReference type="ARBA" id="ARBA00022989"/>
    </source>
</evidence>
<reference evidence="11 12" key="1">
    <citation type="journal article" date="2018" name="Genome Announc.">
        <title>Draft Genome Sequence of "Candidatus Phycosocius bacilliformis," an Alphaproteobacterial Ectosymbiont of the Hydrocarbon-Producing Green Alga Botryococcus braunii.</title>
        <authorList>
            <person name="Tanabe Y."/>
            <person name="Yamaguchi H."/>
            <person name="Watanabe M.M."/>
        </authorList>
    </citation>
    <scope>NUCLEOTIDE SEQUENCE [LARGE SCALE GENOMIC DNA]</scope>
    <source>
        <strain evidence="11 12">BOTRYCO-2</strain>
    </source>
</reference>
<keyword evidence="5 8" id="KW-0812">Transmembrane</keyword>
<evidence type="ECO:0000256" key="5">
    <source>
        <dbReference type="ARBA" id="ARBA00022692"/>
    </source>
</evidence>
<dbReference type="PANTHER" id="PTHR30489">
    <property type="entry name" value="LIPOPROTEIN-RELEASING SYSTEM TRANSMEMBRANE PROTEIN LOLE"/>
    <property type="match status" value="1"/>
</dbReference>
<gene>
    <name evidence="11" type="primary">lolE</name>
    <name evidence="11" type="ORF">PbB2_02109</name>
</gene>
<dbReference type="InterPro" id="IPR003838">
    <property type="entry name" value="ABC3_permease_C"/>
</dbReference>
<comment type="subcellular location">
    <subcellularLocation>
        <location evidence="1">Cell membrane</location>
        <topology evidence="1">Multi-pass membrane protein</topology>
    </subcellularLocation>
</comment>
<keyword evidence="7 8" id="KW-0472">Membrane</keyword>
<evidence type="ECO:0000313" key="12">
    <source>
        <dbReference type="Proteomes" id="UP000245086"/>
    </source>
</evidence>
<dbReference type="InterPro" id="IPR011925">
    <property type="entry name" value="LolCE_TM"/>
</dbReference>
<dbReference type="InterPro" id="IPR051447">
    <property type="entry name" value="Lipoprotein-release_system"/>
</dbReference>
<dbReference type="GO" id="GO:0098797">
    <property type="term" value="C:plasma membrane protein complex"/>
    <property type="evidence" value="ECO:0007669"/>
    <property type="project" value="TreeGrafter"/>
</dbReference>
<organism evidence="11 12">
    <name type="scientific">Candidatus Phycosocius bacilliformis</name>
    <dbReference type="NCBI Taxonomy" id="1445552"/>
    <lineage>
        <taxon>Bacteria</taxon>
        <taxon>Pseudomonadati</taxon>
        <taxon>Pseudomonadota</taxon>
        <taxon>Alphaproteobacteria</taxon>
        <taxon>Caulobacterales</taxon>
        <taxon>Caulobacterales incertae sedis</taxon>
        <taxon>Candidatus Phycosocius</taxon>
    </lineage>
</organism>
<accession>A0A2P2EBH2</accession>
<evidence type="ECO:0000256" key="7">
    <source>
        <dbReference type="ARBA" id="ARBA00023136"/>
    </source>
</evidence>
<dbReference type="OrthoDB" id="9808461at2"/>
<keyword evidence="6 8" id="KW-1133">Transmembrane helix</keyword>
<evidence type="ECO:0000259" key="9">
    <source>
        <dbReference type="Pfam" id="PF02687"/>
    </source>
</evidence>
<keyword evidence="4" id="KW-1003">Cell membrane</keyword>
<dbReference type="InterPro" id="IPR025857">
    <property type="entry name" value="MacB_PCD"/>
</dbReference>
<keyword evidence="11" id="KW-0449">Lipoprotein</keyword>